<comment type="subcellular location">
    <subcellularLocation>
        <location evidence="1">Nucleus</location>
    </subcellularLocation>
</comment>
<evidence type="ECO:0000256" key="11">
    <source>
        <dbReference type="ARBA" id="ARBA00047551"/>
    </source>
</evidence>
<evidence type="ECO:0000256" key="6">
    <source>
        <dbReference type="ARBA" id="ARBA00022737"/>
    </source>
</evidence>
<gene>
    <name evidence="14" type="ORF">KQX54_000411</name>
</gene>
<evidence type="ECO:0000256" key="8">
    <source>
        <dbReference type="ARBA" id="ARBA00023242"/>
    </source>
</evidence>
<dbReference type="GO" id="GO:0005737">
    <property type="term" value="C:cytoplasm"/>
    <property type="evidence" value="ECO:0007669"/>
    <property type="project" value="TreeGrafter"/>
</dbReference>
<evidence type="ECO:0000256" key="13">
    <source>
        <dbReference type="SAM" id="MobiDB-lite"/>
    </source>
</evidence>
<keyword evidence="8" id="KW-0539">Nucleus</keyword>
<dbReference type="GO" id="GO:0005634">
    <property type="term" value="C:nucleus"/>
    <property type="evidence" value="ECO:0007669"/>
    <property type="project" value="UniProtKB-SubCell"/>
</dbReference>
<keyword evidence="7" id="KW-0378">Hydrolase</keyword>
<dbReference type="InterPro" id="IPR019775">
    <property type="entry name" value="WD40_repeat_CS"/>
</dbReference>
<comment type="caution">
    <text evidence="14">The sequence shown here is derived from an EMBL/GenBank/DDBJ whole genome shotgun (WGS) entry which is preliminary data.</text>
</comment>
<dbReference type="InterPro" id="IPR052415">
    <property type="entry name" value="Diphthine_MTase"/>
</dbReference>
<evidence type="ECO:0000256" key="12">
    <source>
        <dbReference type="PROSITE-ProRule" id="PRU00221"/>
    </source>
</evidence>
<dbReference type="EMBL" id="JAHXZJ010000758">
    <property type="protein sequence ID" value="KAH0556525.1"/>
    <property type="molecule type" value="Genomic_DNA"/>
</dbReference>
<dbReference type="SUPFAM" id="SSF50978">
    <property type="entry name" value="WD40 repeat-like"/>
    <property type="match status" value="1"/>
</dbReference>
<dbReference type="PANTHER" id="PTHR46042:SF1">
    <property type="entry name" value="DIPHTHINE METHYLTRANSFERASE"/>
    <property type="match status" value="1"/>
</dbReference>
<comment type="similarity">
    <text evidence="9">Belongs to the DPH7 family.</text>
</comment>
<feature type="non-terminal residue" evidence="14">
    <location>
        <position position="656"/>
    </location>
</feature>
<evidence type="ECO:0000313" key="15">
    <source>
        <dbReference type="Proteomes" id="UP000826195"/>
    </source>
</evidence>
<dbReference type="InterPro" id="IPR036322">
    <property type="entry name" value="WD40_repeat_dom_sf"/>
</dbReference>
<dbReference type="Gene3D" id="2.130.10.10">
    <property type="entry name" value="YVTN repeat-like/Quinoprotein amine dehydrogenase"/>
    <property type="match status" value="1"/>
</dbReference>
<dbReference type="SMART" id="SM00320">
    <property type="entry name" value="WD40"/>
    <property type="match status" value="3"/>
</dbReference>
<dbReference type="GO" id="GO:0061685">
    <property type="term" value="F:diphthine methylesterase activity"/>
    <property type="evidence" value="ECO:0007669"/>
    <property type="project" value="UniProtKB-EC"/>
</dbReference>
<dbReference type="EC" id="3.1.1.97" evidence="10"/>
<dbReference type="PROSITE" id="PS50082">
    <property type="entry name" value="WD_REPEATS_2"/>
    <property type="match status" value="1"/>
</dbReference>
<comment type="catalytic activity">
    <reaction evidence="11">
        <text>diphthine methyl ester-[translation elongation factor 2] + H2O = diphthine-[translation elongation factor 2] + methanol + H(+)</text>
        <dbReference type="Rhea" id="RHEA:42656"/>
        <dbReference type="Rhea" id="RHEA-COMP:10172"/>
        <dbReference type="Rhea" id="RHEA-COMP:10173"/>
        <dbReference type="ChEBI" id="CHEBI:15377"/>
        <dbReference type="ChEBI" id="CHEBI:15378"/>
        <dbReference type="ChEBI" id="CHEBI:17790"/>
        <dbReference type="ChEBI" id="CHEBI:79005"/>
        <dbReference type="ChEBI" id="CHEBI:82696"/>
        <dbReference type="EC" id="3.1.1.97"/>
    </reaction>
</comment>
<reference evidence="14 15" key="1">
    <citation type="journal article" date="2021" name="J. Hered.">
        <title>A chromosome-level genome assembly of the parasitoid wasp, Cotesia glomerata (Hymenoptera: Braconidae).</title>
        <authorList>
            <person name="Pinto B.J."/>
            <person name="Weis J.J."/>
            <person name="Gamble T."/>
            <person name="Ode P.J."/>
            <person name="Paul R."/>
            <person name="Zaspel J.M."/>
        </authorList>
    </citation>
    <scope>NUCLEOTIDE SEQUENCE [LARGE SCALE GENOMIC DNA]</scope>
    <source>
        <strain evidence="14">CgM1</strain>
    </source>
</reference>
<evidence type="ECO:0000256" key="3">
    <source>
        <dbReference type="ARBA" id="ARBA00008485"/>
    </source>
</evidence>
<proteinExistence type="inferred from homology"/>
<keyword evidence="4" id="KW-0597">Phosphoprotein</keyword>
<organism evidence="14 15">
    <name type="scientific">Cotesia glomerata</name>
    <name type="common">Lepidopteran parasitic wasp</name>
    <name type="synonym">Apanteles glomeratus</name>
    <dbReference type="NCBI Taxonomy" id="32391"/>
    <lineage>
        <taxon>Eukaryota</taxon>
        <taxon>Metazoa</taxon>
        <taxon>Ecdysozoa</taxon>
        <taxon>Arthropoda</taxon>
        <taxon>Hexapoda</taxon>
        <taxon>Insecta</taxon>
        <taxon>Pterygota</taxon>
        <taxon>Neoptera</taxon>
        <taxon>Endopterygota</taxon>
        <taxon>Hymenoptera</taxon>
        <taxon>Apocrita</taxon>
        <taxon>Ichneumonoidea</taxon>
        <taxon>Braconidae</taxon>
        <taxon>Microgastrinae</taxon>
        <taxon>Cotesia</taxon>
    </lineage>
</organism>
<dbReference type="PROSITE" id="PS50294">
    <property type="entry name" value="WD_REPEATS_REGION"/>
    <property type="match status" value="1"/>
</dbReference>
<evidence type="ECO:0000256" key="1">
    <source>
        <dbReference type="ARBA" id="ARBA00004123"/>
    </source>
</evidence>
<evidence type="ECO:0000256" key="2">
    <source>
        <dbReference type="ARBA" id="ARBA00005156"/>
    </source>
</evidence>
<keyword evidence="5 12" id="KW-0853">WD repeat</keyword>
<comment type="pathway">
    <text evidence="2">Protein modification; peptidyl-diphthamide biosynthesis.</text>
</comment>
<evidence type="ECO:0000256" key="9">
    <source>
        <dbReference type="ARBA" id="ARBA00038092"/>
    </source>
</evidence>
<dbReference type="Proteomes" id="UP000826195">
    <property type="component" value="Unassembled WGS sequence"/>
</dbReference>
<feature type="region of interest" description="Disordered" evidence="13">
    <location>
        <begin position="550"/>
        <end position="569"/>
    </location>
</feature>
<dbReference type="Gene3D" id="6.10.140.1300">
    <property type="match status" value="1"/>
</dbReference>
<keyword evidence="6" id="KW-0677">Repeat</keyword>
<dbReference type="AlphaFoldDB" id="A0AAV7IPV4"/>
<dbReference type="InterPro" id="IPR017266">
    <property type="entry name" value="DOC_1/2"/>
</dbReference>
<feature type="compositionally biased region" description="Polar residues" evidence="13">
    <location>
        <begin position="556"/>
        <end position="569"/>
    </location>
</feature>
<dbReference type="PROSITE" id="PS00678">
    <property type="entry name" value="WD_REPEATS_1"/>
    <property type="match status" value="1"/>
</dbReference>
<protein>
    <recommendedName>
        <fullName evidence="10">methylated diphthine methylhydrolase</fullName>
        <ecNumber evidence="10">3.1.1.97</ecNumber>
    </recommendedName>
</protein>
<dbReference type="GO" id="GO:0017183">
    <property type="term" value="P:protein histidyl modification to diphthamide"/>
    <property type="evidence" value="ECO:0007669"/>
    <property type="project" value="TreeGrafter"/>
</dbReference>
<dbReference type="PANTHER" id="PTHR46042">
    <property type="entry name" value="DIPHTHINE METHYLTRANSFERASE"/>
    <property type="match status" value="1"/>
</dbReference>
<dbReference type="InterPro" id="IPR015943">
    <property type="entry name" value="WD40/YVTN_repeat-like_dom_sf"/>
</dbReference>
<evidence type="ECO:0000256" key="5">
    <source>
        <dbReference type="ARBA" id="ARBA00022574"/>
    </source>
</evidence>
<name>A0AAV7IPV4_COTGL</name>
<dbReference type="InterPro" id="IPR001680">
    <property type="entry name" value="WD40_rpt"/>
</dbReference>
<sequence>MNMEGELTKLPAGTTITKIVESPITVPNPRNIQSTVPHVTVTAIPGQSKYVQLLNVIEELGRDIRPTYAGSRSSAERIKRGLVHARLLVRDCLHETERKYNSTSFYIRPRSICQIEMFKTLETFDTEFSADSVEWCPIEGFRDLFVCGTYQLFPDEEGTGTKSGQKRLGIIFLFKVESEKLKLLQKLDVPAVLDMKWAHKKCQGDILLGVVNSIGFLQVFKLKVDELEIDLLTETRVCEDGLALSLDWSTGGVQNDSTDVKIAVSDSKGRVSLFGVSQGKLDCLSSQDAHEFEAWITAFDYWNTDVVYSGGDDCQFKRFDAREGLQVIGTNRSHEAGVTSLHSNPRKEFSLASGSYDETLRLWDTRNFRRPVSETKLGGGIWRLKWDPLEFRYLLAACMYGGFRIVDCQNIDDPQVIAEYLEHKSIAYGCDWCALVVEEAKNCSSQDYHQLVATCSFYDKMLKLSRTDVTHQYCGNQILNPLDKSTIELEVLNSSPRAIEQSPASVSIKLEEKPKMAESKVNKSESVILEDNTRGSNSLRTQLWARNSESGDEDLSLSNDNTARGNSSNQPRYDAIAYAEDKMRRKLRFFFMNPIEKWQARRRFPYKFIVQVIKIILVTIQLCLFAHNNYIHVNYTWDNRITFSHLFLRGWDATQE</sequence>
<evidence type="ECO:0000256" key="7">
    <source>
        <dbReference type="ARBA" id="ARBA00022801"/>
    </source>
</evidence>
<evidence type="ECO:0000256" key="4">
    <source>
        <dbReference type="ARBA" id="ARBA00022553"/>
    </source>
</evidence>
<comment type="similarity">
    <text evidence="3">Belongs to the CDK2AP family.</text>
</comment>
<accession>A0AAV7IPV4</accession>
<dbReference type="Pfam" id="PF09806">
    <property type="entry name" value="CDK2AP"/>
    <property type="match status" value="1"/>
</dbReference>
<feature type="repeat" description="WD" evidence="12">
    <location>
        <begin position="331"/>
        <end position="373"/>
    </location>
</feature>
<evidence type="ECO:0000313" key="14">
    <source>
        <dbReference type="EMBL" id="KAH0556525.1"/>
    </source>
</evidence>
<keyword evidence="15" id="KW-1185">Reference proteome</keyword>
<dbReference type="Pfam" id="PF00400">
    <property type="entry name" value="WD40"/>
    <property type="match status" value="1"/>
</dbReference>
<evidence type="ECO:0000256" key="10">
    <source>
        <dbReference type="ARBA" id="ARBA00039131"/>
    </source>
</evidence>